<proteinExistence type="predicted"/>
<dbReference type="InterPro" id="IPR011032">
    <property type="entry name" value="GroES-like_sf"/>
</dbReference>
<dbReference type="SUPFAM" id="SSF47336">
    <property type="entry name" value="ACP-like"/>
    <property type="match status" value="1"/>
</dbReference>
<evidence type="ECO:0000256" key="3">
    <source>
        <dbReference type="ARBA" id="ARBA00022679"/>
    </source>
</evidence>
<dbReference type="SMART" id="SM00822">
    <property type="entry name" value="PKS_KR"/>
    <property type="match status" value="1"/>
</dbReference>
<keyword evidence="4" id="KW-0511">Multifunctional enzyme</keyword>
<gene>
    <name evidence="6" type="ORF">GCM10009665_77660</name>
</gene>
<dbReference type="Pfam" id="PF08659">
    <property type="entry name" value="KR"/>
    <property type="match status" value="1"/>
</dbReference>
<dbReference type="InterPro" id="IPR020806">
    <property type="entry name" value="PKS_PP-bd"/>
</dbReference>
<dbReference type="Proteomes" id="UP001500037">
    <property type="component" value="Unassembled WGS sequence"/>
</dbReference>
<dbReference type="InterPro" id="IPR009081">
    <property type="entry name" value="PP-bd_ACP"/>
</dbReference>
<dbReference type="InterPro" id="IPR036736">
    <property type="entry name" value="ACP-like_sf"/>
</dbReference>
<organism evidence="6 7">
    <name type="scientific">Kitasatospora nipponensis</name>
    <dbReference type="NCBI Taxonomy" id="258049"/>
    <lineage>
        <taxon>Bacteria</taxon>
        <taxon>Bacillati</taxon>
        <taxon>Actinomycetota</taxon>
        <taxon>Actinomycetes</taxon>
        <taxon>Kitasatosporales</taxon>
        <taxon>Streptomycetaceae</taxon>
        <taxon>Kitasatospora</taxon>
    </lineage>
</organism>
<sequence length="767" mass="78416">MLPAPEADRPLGPGEVRLAVRAAGLNFRDVLITLGAYPGGARIGAEGAGVVLETGPDSGELRPGDRVMGLIQGTLGPRAVTDHRLLTPIPAGWSFAQAATVPVAFLTAHHGLYGLAGLRAGERVLIHAATGGVGQAAVQLARHGGSVVFGTAGPGKWPTLRGQGLDDEHIASSRTLDFEQAFRAAGGGVDVVLNSLAREFTDASLRLLAPGGRFVEMGKTDPRDPDRVAADHDGVRYQAFDLFDVDPDRIRALLTELTALFESGALHPLPVHAQDVRHAPQALRRLSQARHTGKLALTLPAALDPEGTVLVTGGTGALGSLIARRLVARHGVRHLLLTSRQGVHAPGAAELLGELAASGAEVTVTGCDAADPEALAALLASIPPAHPLTAVVHTAGVLDDAVLTALTPQRLDEVARAKAEGARHLLAAPAGLDLAAFVLFSSAVGLLGNPGQANYAAANTQLDALAQHRRVRGLPGVSIAWGHWAQAGGLAAGLTAAETEPLGRTGLAPMSTEQALALFDAALQAPDALVAAARLDPAAAPADRLSPLLRGLVRARPARATAAADVAAALLRRLAGKPAAERERVLLTLVRTEAAAVLGHPDASAIRPGIGFMDAEFDSLSMIELRNRINAATALRLPTTTLFDHPTPQALAAHLDEQLAAAEAVAEATAGAVAGDGATEAAGGAPVAPGEALDQLERALTALAADPDARALATERLTAALAELAAAPAPEGTSDDAPAGDEDYAARISGVSADEIFDFLDNELGIS</sequence>
<keyword evidence="7" id="KW-1185">Reference proteome</keyword>
<evidence type="ECO:0000256" key="2">
    <source>
        <dbReference type="ARBA" id="ARBA00022553"/>
    </source>
</evidence>
<dbReference type="PROSITE" id="PS50075">
    <property type="entry name" value="CARRIER"/>
    <property type="match status" value="1"/>
</dbReference>
<dbReference type="SUPFAM" id="SSF50129">
    <property type="entry name" value="GroES-like"/>
    <property type="match status" value="1"/>
</dbReference>
<dbReference type="SMART" id="SM00829">
    <property type="entry name" value="PKS_ER"/>
    <property type="match status" value="1"/>
</dbReference>
<comment type="caution">
    <text evidence="6">The sequence shown here is derived from an EMBL/GenBank/DDBJ whole genome shotgun (WGS) entry which is preliminary data.</text>
</comment>
<evidence type="ECO:0000313" key="6">
    <source>
        <dbReference type="EMBL" id="GAA1069910.1"/>
    </source>
</evidence>
<name>A0ABN1T9Z6_9ACTN</name>
<dbReference type="Gene3D" id="3.90.180.10">
    <property type="entry name" value="Medium-chain alcohol dehydrogenases, catalytic domain"/>
    <property type="match status" value="1"/>
</dbReference>
<dbReference type="InterPro" id="IPR020843">
    <property type="entry name" value="ER"/>
</dbReference>
<dbReference type="Gene3D" id="3.40.50.720">
    <property type="entry name" value="NAD(P)-binding Rossmann-like Domain"/>
    <property type="match status" value="1"/>
</dbReference>
<dbReference type="Pfam" id="PF13602">
    <property type="entry name" value="ADH_zinc_N_2"/>
    <property type="match status" value="1"/>
</dbReference>
<evidence type="ECO:0000313" key="7">
    <source>
        <dbReference type="Proteomes" id="UP001500037"/>
    </source>
</evidence>
<keyword evidence="1" id="KW-0596">Phosphopantetheine</keyword>
<dbReference type="Pfam" id="PF00550">
    <property type="entry name" value="PP-binding"/>
    <property type="match status" value="1"/>
</dbReference>
<dbReference type="InterPro" id="IPR057326">
    <property type="entry name" value="KR_dom"/>
</dbReference>
<dbReference type="EMBL" id="BAAALF010000359">
    <property type="protein sequence ID" value="GAA1069910.1"/>
    <property type="molecule type" value="Genomic_DNA"/>
</dbReference>
<protein>
    <recommendedName>
        <fullName evidence="5">Carrier domain-containing protein</fullName>
    </recommendedName>
</protein>
<dbReference type="InterPro" id="IPR050091">
    <property type="entry name" value="PKS_NRPS_Biosynth_Enz"/>
</dbReference>
<dbReference type="Pfam" id="PF08240">
    <property type="entry name" value="ADH_N"/>
    <property type="match status" value="1"/>
</dbReference>
<dbReference type="PANTHER" id="PTHR43775">
    <property type="entry name" value="FATTY ACID SYNTHASE"/>
    <property type="match status" value="1"/>
</dbReference>
<dbReference type="CDD" id="cd05195">
    <property type="entry name" value="enoyl_red"/>
    <property type="match status" value="1"/>
</dbReference>
<dbReference type="Gene3D" id="1.10.1200.10">
    <property type="entry name" value="ACP-like"/>
    <property type="match status" value="1"/>
</dbReference>
<reference evidence="6 7" key="1">
    <citation type="journal article" date="2019" name="Int. J. Syst. Evol. Microbiol.">
        <title>The Global Catalogue of Microorganisms (GCM) 10K type strain sequencing project: providing services to taxonomists for standard genome sequencing and annotation.</title>
        <authorList>
            <consortium name="The Broad Institute Genomics Platform"/>
            <consortium name="The Broad Institute Genome Sequencing Center for Infectious Disease"/>
            <person name="Wu L."/>
            <person name="Ma J."/>
        </authorList>
    </citation>
    <scope>NUCLEOTIDE SEQUENCE [LARGE SCALE GENOMIC DNA]</scope>
    <source>
        <strain evidence="6 7">JCM 13004</strain>
    </source>
</reference>
<accession>A0ABN1T9Z6</accession>
<dbReference type="InterPro" id="IPR013154">
    <property type="entry name" value="ADH-like_N"/>
</dbReference>
<evidence type="ECO:0000259" key="5">
    <source>
        <dbReference type="PROSITE" id="PS50075"/>
    </source>
</evidence>
<dbReference type="InterPro" id="IPR036291">
    <property type="entry name" value="NAD(P)-bd_dom_sf"/>
</dbReference>
<evidence type="ECO:0000256" key="4">
    <source>
        <dbReference type="ARBA" id="ARBA00023268"/>
    </source>
</evidence>
<feature type="domain" description="Carrier" evidence="5">
    <location>
        <begin position="584"/>
        <end position="659"/>
    </location>
</feature>
<keyword evidence="3" id="KW-0808">Transferase</keyword>
<evidence type="ECO:0000256" key="1">
    <source>
        <dbReference type="ARBA" id="ARBA00022450"/>
    </source>
</evidence>
<dbReference type="SMART" id="SM00823">
    <property type="entry name" value="PKS_PP"/>
    <property type="match status" value="1"/>
</dbReference>
<dbReference type="CDD" id="cd08956">
    <property type="entry name" value="KR_3_FAS_SDR_x"/>
    <property type="match status" value="1"/>
</dbReference>
<dbReference type="PANTHER" id="PTHR43775:SF51">
    <property type="entry name" value="INACTIVE PHENOLPHTHIOCEROL SYNTHESIS POLYKETIDE SYNTHASE TYPE I PKS1-RELATED"/>
    <property type="match status" value="1"/>
</dbReference>
<keyword evidence="2" id="KW-0597">Phosphoprotein</keyword>
<dbReference type="SUPFAM" id="SSF51735">
    <property type="entry name" value="NAD(P)-binding Rossmann-fold domains"/>
    <property type="match status" value="2"/>
</dbReference>
<dbReference type="InterPro" id="IPR013968">
    <property type="entry name" value="PKS_KR"/>
</dbReference>